<evidence type="ECO:0000256" key="3">
    <source>
        <dbReference type="ARBA" id="ARBA00022692"/>
    </source>
</evidence>
<name>A0ABM1EUS1_PRICU</name>
<evidence type="ECO:0000256" key="6">
    <source>
        <dbReference type="ARBA" id="ARBA00023136"/>
    </source>
</evidence>
<dbReference type="InterPro" id="IPR055096">
    <property type="entry name" value="Ig_NUP210_1st"/>
</dbReference>
<protein>
    <submittedName>
        <fullName evidence="24">Nuclear pore membrane glycoprotein 210-like</fullName>
    </submittedName>
</protein>
<dbReference type="Pfam" id="PF22969">
    <property type="entry name" value="Ig_NUP210_2nd"/>
    <property type="match status" value="1"/>
</dbReference>
<organism evidence="23 24">
    <name type="scientific">Priapulus caudatus</name>
    <name type="common">Priapulid worm</name>
    <dbReference type="NCBI Taxonomy" id="37621"/>
    <lineage>
        <taxon>Eukaryota</taxon>
        <taxon>Metazoa</taxon>
        <taxon>Ecdysozoa</taxon>
        <taxon>Scalidophora</taxon>
        <taxon>Priapulida</taxon>
        <taxon>Priapulimorpha</taxon>
        <taxon>Priapulimorphida</taxon>
        <taxon>Priapulidae</taxon>
        <taxon>Priapulus</taxon>
    </lineage>
</organism>
<dbReference type="InterPro" id="IPR055095">
    <property type="entry name" value="NUP210_Ig_C"/>
</dbReference>
<feature type="signal peptide" evidence="11">
    <location>
        <begin position="1"/>
        <end position="23"/>
    </location>
</feature>
<dbReference type="InterPro" id="IPR056897">
    <property type="entry name" value="Ig_NUP210_4th"/>
</dbReference>
<dbReference type="InterPro" id="IPR056898">
    <property type="entry name" value="Ig_NUP210_6th"/>
</dbReference>
<evidence type="ECO:0000256" key="4">
    <source>
        <dbReference type="ARBA" id="ARBA00022729"/>
    </source>
</evidence>
<feature type="transmembrane region" description="Helical" evidence="10">
    <location>
        <begin position="1680"/>
        <end position="1701"/>
    </location>
</feature>
<dbReference type="Pfam" id="PF24935">
    <property type="entry name" value="Ig_NUP210_6th"/>
    <property type="match status" value="1"/>
</dbReference>
<keyword evidence="5 10" id="KW-1133">Transmembrane helix</keyword>
<feature type="domain" description="NUP210 Ig-like" evidence="17">
    <location>
        <begin position="122"/>
        <end position="233"/>
    </location>
</feature>
<evidence type="ECO:0000259" key="19">
    <source>
        <dbReference type="Pfam" id="PF24935"/>
    </source>
</evidence>
<evidence type="ECO:0000259" key="16">
    <source>
        <dbReference type="Pfam" id="PF22967"/>
    </source>
</evidence>
<feature type="chain" id="PRO_5045703830" evidence="11">
    <location>
        <begin position="24"/>
        <end position="1786"/>
    </location>
</feature>
<dbReference type="RefSeq" id="XP_014675942.1">
    <property type="nucleotide sequence ID" value="XM_014820456.1"/>
</dbReference>
<dbReference type="Pfam" id="PF26181">
    <property type="entry name" value="Ig_NUP210_13th"/>
    <property type="match status" value="1"/>
</dbReference>
<feature type="domain" description="NUP210 Ig-like" evidence="15">
    <location>
        <begin position="242"/>
        <end position="336"/>
    </location>
</feature>
<evidence type="ECO:0000259" key="15">
    <source>
        <dbReference type="Pfam" id="PF22963"/>
    </source>
</evidence>
<keyword evidence="3 10" id="KW-0812">Transmembrane</keyword>
<dbReference type="InterPro" id="IPR055098">
    <property type="entry name" value="Ig_NUP210_3rd"/>
</dbReference>
<feature type="region of interest" description="Disordered" evidence="9">
    <location>
        <begin position="1767"/>
        <end position="1786"/>
    </location>
</feature>
<dbReference type="SUPFAM" id="SSF49373">
    <property type="entry name" value="Invasin/intimin cell-adhesion fragments"/>
    <property type="match status" value="1"/>
</dbReference>
<dbReference type="InterPro" id="IPR045197">
    <property type="entry name" value="NUP210-like"/>
</dbReference>
<dbReference type="InterPro" id="IPR055099">
    <property type="entry name" value="Ig_NUP210_7th"/>
</dbReference>
<evidence type="ECO:0000259" key="20">
    <source>
        <dbReference type="Pfam" id="PF24991"/>
    </source>
</evidence>
<dbReference type="Pfam" id="PF22963">
    <property type="entry name" value="Ig_NUP210_3rd"/>
    <property type="match status" value="1"/>
</dbReference>
<dbReference type="Pfam" id="PF22967">
    <property type="entry name" value="Ig_NUP210_1st"/>
    <property type="match status" value="1"/>
</dbReference>
<dbReference type="Pfam" id="PF24991">
    <property type="entry name" value="Ig_NUP210_4th"/>
    <property type="match status" value="1"/>
</dbReference>
<feature type="domain" description="NUP210 Ig-like" evidence="18">
    <location>
        <begin position="889"/>
        <end position="965"/>
    </location>
</feature>
<dbReference type="Pfam" id="PF24902">
    <property type="entry name" value="Ig_NUP210_9th"/>
    <property type="match status" value="1"/>
</dbReference>
<dbReference type="Pfam" id="PF22959">
    <property type="entry name" value="Ig_NUP210_15th"/>
    <property type="match status" value="1"/>
</dbReference>
<keyword evidence="8" id="KW-0539">Nucleus</keyword>
<keyword evidence="6 10" id="KW-0472">Membrane</keyword>
<evidence type="ECO:0000259" key="17">
    <source>
        <dbReference type="Pfam" id="PF22969"/>
    </source>
</evidence>
<evidence type="ECO:0000256" key="10">
    <source>
        <dbReference type="SAM" id="Phobius"/>
    </source>
</evidence>
<dbReference type="Pfam" id="PF25354">
    <property type="entry name" value="Ig_NUP210_16th"/>
    <property type="match status" value="1"/>
</dbReference>
<keyword evidence="23" id="KW-1185">Reference proteome</keyword>
<dbReference type="PANTHER" id="PTHR23019">
    <property type="entry name" value="NUCLEAR PORE MEMBRANE GLYCOPROTEIN GP210-RELATED"/>
    <property type="match status" value="1"/>
</dbReference>
<evidence type="ECO:0000259" key="12">
    <source>
        <dbReference type="Pfam" id="PF22957"/>
    </source>
</evidence>
<evidence type="ECO:0000259" key="13">
    <source>
        <dbReference type="Pfam" id="PF22959"/>
    </source>
</evidence>
<evidence type="ECO:0000259" key="18">
    <source>
        <dbReference type="Pfam" id="PF24902"/>
    </source>
</evidence>
<evidence type="ECO:0000313" key="24">
    <source>
        <dbReference type="RefSeq" id="XP_014675942.1"/>
    </source>
</evidence>
<feature type="domain" description="NUP210 fourth Ig-like" evidence="20">
    <location>
        <begin position="346"/>
        <end position="424"/>
    </location>
</feature>
<dbReference type="Pfam" id="PF22957">
    <property type="entry name" value="NUP210_Ig"/>
    <property type="match status" value="1"/>
</dbReference>
<evidence type="ECO:0000256" key="9">
    <source>
        <dbReference type="SAM" id="MobiDB-lite"/>
    </source>
</evidence>
<evidence type="ECO:0000256" key="8">
    <source>
        <dbReference type="ARBA" id="ARBA00023242"/>
    </source>
</evidence>
<feature type="domain" description="NUP210 Ig-like" evidence="21">
    <location>
        <begin position="1339"/>
        <end position="1407"/>
    </location>
</feature>
<evidence type="ECO:0000259" key="14">
    <source>
        <dbReference type="Pfam" id="PF22962"/>
    </source>
</evidence>
<reference evidence="24" key="1">
    <citation type="submission" date="2025-08" db="UniProtKB">
        <authorList>
            <consortium name="RefSeq"/>
        </authorList>
    </citation>
    <scope>IDENTIFICATION</scope>
</reference>
<dbReference type="Pfam" id="PF26184">
    <property type="entry name" value="Ig_NUP210_8th"/>
    <property type="match status" value="1"/>
</dbReference>
<comment type="subcellular location">
    <subcellularLocation>
        <location evidence="1">Nucleus membrane</location>
        <topology evidence="1">Single-pass membrane protein</topology>
    </subcellularLocation>
</comment>
<dbReference type="Pfam" id="PF26182">
    <property type="entry name" value="Ig_NUP210_5th"/>
    <property type="match status" value="1"/>
</dbReference>
<evidence type="ECO:0000256" key="5">
    <source>
        <dbReference type="ARBA" id="ARBA00022989"/>
    </source>
</evidence>
<evidence type="ECO:0000256" key="2">
    <source>
        <dbReference type="ARBA" id="ARBA00007313"/>
    </source>
</evidence>
<dbReference type="InterPro" id="IPR008964">
    <property type="entry name" value="Invasin/intimin_cell_adhesion"/>
</dbReference>
<evidence type="ECO:0000259" key="22">
    <source>
        <dbReference type="Pfam" id="PF26181"/>
    </source>
</evidence>
<dbReference type="Pfam" id="PF22962">
    <property type="entry name" value="Ig_NUP210_7th"/>
    <property type="match status" value="1"/>
</dbReference>
<dbReference type="InterPro" id="IPR055094">
    <property type="entry name" value="NUP210_Ig15"/>
</dbReference>
<evidence type="ECO:0000259" key="21">
    <source>
        <dbReference type="Pfam" id="PF25354"/>
    </source>
</evidence>
<dbReference type="GeneID" id="106815919"/>
<feature type="domain" description="NUP210 Ig-like" evidence="13">
    <location>
        <begin position="1233"/>
        <end position="1335"/>
    </location>
</feature>
<evidence type="ECO:0000256" key="1">
    <source>
        <dbReference type="ARBA" id="ARBA00004590"/>
    </source>
</evidence>
<keyword evidence="4 11" id="KW-0732">Signal</keyword>
<evidence type="ECO:0000256" key="11">
    <source>
        <dbReference type="SAM" id="SignalP"/>
    </source>
</evidence>
<evidence type="ECO:0000313" key="23">
    <source>
        <dbReference type="Proteomes" id="UP000695022"/>
    </source>
</evidence>
<accession>A0ABM1EUS1</accession>
<dbReference type="Proteomes" id="UP000695022">
    <property type="component" value="Unplaced"/>
</dbReference>
<gene>
    <name evidence="24" type="primary">LOC106815919</name>
</gene>
<feature type="domain" description="NUP210 Ig-like" evidence="14">
    <location>
        <begin position="641"/>
        <end position="738"/>
    </location>
</feature>
<dbReference type="InterPro" id="IPR056899">
    <property type="entry name" value="Ig_NUP210_9th"/>
</dbReference>
<proteinExistence type="inferred from homology"/>
<comment type="similarity">
    <text evidence="2">Belongs to the NUP210 family.</text>
</comment>
<evidence type="ECO:0000256" key="7">
    <source>
        <dbReference type="ARBA" id="ARBA00023180"/>
    </source>
</evidence>
<feature type="domain" description="NUP210 C-terminal Ig-like" evidence="12">
    <location>
        <begin position="1422"/>
        <end position="1584"/>
    </location>
</feature>
<feature type="domain" description="NUP210 Ig-like" evidence="16">
    <location>
        <begin position="24"/>
        <end position="113"/>
    </location>
</feature>
<dbReference type="Gene3D" id="2.60.40.1080">
    <property type="match status" value="1"/>
</dbReference>
<dbReference type="InterPro" id="IPR055097">
    <property type="entry name" value="Ig_NUP210_2nd"/>
</dbReference>
<feature type="domain" description="NUP210 Ig-like" evidence="22">
    <location>
        <begin position="1084"/>
        <end position="1141"/>
    </location>
</feature>
<dbReference type="InterPro" id="IPR058779">
    <property type="entry name" value="Ig_NUP210_13th"/>
</dbReference>
<dbReference type="Pfam" id="PF26183">
    <property type="entry name" value="Ig_NUP210_14th"/>
    <property type="match status" value="1"/>
</dbReference>
<sequence>MAVNRQVLLQKLVTLCVICYVAASKLNVPRVLLPYCISVSTNFTLEVTDGCYTWQSSRPDVATVTPIDPEPGTSCATKAIVSSVWKQPVRMTSIILGQETGTGQVLRCDVIVDKIHRLEIVTTTRELFLEDAPELFELRAFNDQDDTFSSLEGLAFQWNLISNTDSGQDNYVDANSVLRVLTFEESPYETPHYIDMLERQGLQGHMCLVEGIKTGSAKVTVKLRHPAYKAVNASTVALIVVANLMLNPAHDVYLLQHTSVAYRVELIKQGRAHEISMPSQQYYLELTDTSIGSLEVDTSTVTGLKYGNTEIVLKDRNINIKELIHHPTGHIYVVTPGYLGFVVLPGRVWVLQTDRVYDIMIEIYDRESHRIHPSDNLRVVATFSEKYFEVLYSSENGTYHRVHTRQTGTTSIHGLLDAVVATDGKEIKLKPPMKAAQEVEIFDPIVVTPPQLVFPWEPVNKGSYHYTLKASGGSGNFSWSSSDTGVARVNVKGEMVTLGAGRTTVLAADVRNPAHTGQGEVYVLPPTEMRFLPSVVEVEIGSVLHLPLAMSAEYTLDGEKRRVTFNDCSMVPFKVTIGLNTVFEQTKADKTAAKLAGSCVVIPVKGLQLGSTDVTVQYHYGTVKLEAVATVAAYKPLVPLDPEQVAVVAVGSSKQVVFEGGPQPWVLDPAGFYRHLKLEDDSFLSPSHTYGAYKTLHLSWVLCTGLGEQQLTVLVGNEATSTNPKPAKASASIRFACALPVSLHLLPLVAQPDLEIPPCPITPDSELPIPAHCDRNVDILAILKDNNGRRFDNFSSLAIEWEINDQTLASLYNTHGVQREEQDGPAWHRHARSLQTLRPKSLEGSVIVTARATHYNNNYFSSQKISHEVDIKPPISRSVELQLVEECFIEPDEISIFNHPSNKVALSIQKGSGYFHVEPRESRVAQVAVDNRVVSVAPAHDGALSLTAYDLCLFAADPARAQVQVSGVDSIDLRVVDKVELRDEVRASVRVLDSTGKPLSAQFFTLMNLKIESGSEIISVKPDPSTNKDPNRLNYIVRGVSLGHTTLRAHATLQNKQKISSQAKPIQVFPPLRLEPRNITLVLGALFQSGISLPDEGNFAMRLHARQQGMVTLRLRVVPDAHARYQLLDNRPLTDDVQIQVFEKLQVSRPNLCDGQMIITTDTEADLGTNRDGSADVTYQVISQSLERGKHGVISVDQPGRIVSGSSVGEASVLVTAREDFGINQTLVILVKVKEVSYLMLNTISLIHTSKHKLASVPIGMKLEFVVSFHDNIGEKFHTTNVDLHYRPSRFDLLQVSRGAQNGTLVARATRTGQTVLKVWDSNSPRKADYISVLVGRAIEPAYVALTLGEVVCFASPILSEEGHRGQWSAEGSVMSIDRHSGVAMATTVGTAQVTYSIGSSFVTQAEVSVAPVTEVKPLPHSHDFISNVPRKRGVVIPLLLSGDLTNERASNLLGGNCSHLTELPVTFPYRCDLYFTSHTPDITIHELFTAEPAFDPKLGRYQCVVMQKSSGEHVARAASALETGVELWAVVRAREGQAELRQTLGALPLRPAFHVSTAELHVSDLLPTAAFSISASDAVMDSITVVSSDSSIVEVLPPVQDAKAQHSSSFPLRLVESPMLWHLGGADVQVLVASLVTGQQEQVAVKVKLIGSKPGEGVCPPISHQVGWAWLIESIANNYFTWISSILITIITVAALYIGYRSLSAPRYYAAPMQHFSPRGTPVNGAGDGIYPTPGVYASPWAAHSASHGSPKSKLWSVGNEPLHTPAPYAADRSYNRRSPYQPGS</sequence>
<keyword evidence="7" id="KW-0325">Glycoprotein</keyword>
<dbReference type="InterPro" id="IPR057586">
    <property type="entry name" value="Ig_NUP210_16th"/>
</dbReference>
<feature type="domain" description="NUP210 Ig-like" evidence="19">
    <location>
        <begin position="529"/>
        <end position="619"/>
    </location>
</feature>
<dbReference type="PANTHER" id="PTHR23019:SF0">
    <property type="entry name" value="NUCLEAR PORE MEMBRANE GLYCOPROTEIN 210"/>
    <property type="match status" value="1"/>
</dbReference>